<feature type="compositionally biased region" description="Polar residues" evidence="1">
    <location>
        <begin position="510"/>
        <end position="519"/>
    </location>
</feature>
<dbReference type="Gene3D" id="1.10.287.470">
    <property type="entry name" value="Helix hairpin bin"/>
    <property type="match status" value="1"/>
</dbReference>
<sequence length="539" mass="57559">MSGKIDLSQLAVDRAEPARPRLQPRRRWFSRYVLPVGILLSFGGLLAWATKDSLLPSQPVTVLPVIVAKAQVQQSGSPLFQAAGWIEPRPAAVVVSSLAPGVIETMHVVEGQLVEAGEPLALLLDVDARIELRQAQAEQDLRAADREAAAAELEAAQLAFDNPLQLQADLAEAQSVLAQIEAELQGIPSGLAAAHTRLDLAEQNVENKRSAKEAIAGRLLRDAESELATAAAVSQQLVVRKPLLQRQHQALQDKATALASQLELRLEEKRRLGSAAAALKAAEARLEQSRIAVQTAELQLERMIVKSPITGRVLSIHAAAGMRVVGIDPHSEKGSSAVVTLYDPTRLQVRVDVRLEDVPQVASLQTVRIETASAGGVLLGRVIGVTSVADIQKNTLQVKVAIDNPPQVIRPEMLAQVTFMAPERPAASEAEQEQLRVLAPRQLVQGSAGDAFIWVADLAGKRAEKRSISLGMAGDKDLVEIVSGLTPTDKLISGGRESLTPGQRIRVTAEDQSMGSSAMENPRVASGSPSSVPASLTER</sequence>
<keyword evidence="2" id="KW-1133">Transmembrane helix</keyword>
<feature type="compositionally biased region" description="Low complexity" evidence="1">
    <location>
        <begin position="524"/>
        <end position="539"/>
    </location>
</feature>
<proteinExistence type="predicted"/>
<feature type="domain" description="CusB-like beta-barrel" evidence="3">
    <location>
        <begin position="351"/>
        <end position="422"/>
    </location>
</feature>
<dbReference type="KEGG" id="lcre:Pla8534_15820"/>
<dbReference type="OrthoDB" id="234983at2"/>
<dbReference type="Gene3D" id="2.40.30.170">
    <property type="match status" value="1"/>
</dbReference>
<evidence type="ECO:0000256" key="2">
    <source>
        <dbReference type="SAM" id="Phobius"/>
    </source>
</evidence>
<dbReference type="GO" id="GO:0015562">
    <property type="term" value="F:efflux transmembrane transporter activity"/>
    <property type="evidence" value="ECO:0007669"/>
    <property type="project" value="TreeGrafter"/>
</dbReference>
<keyword evidence="2" id="KW-0812">Transmembrane</keyword>
<dbReference type="AlphaFoldDB" id="A0A518DPP1"/>
<dbReference type="Proteomes" id="UP000317648">
    <property type="component" value="Chromosome"/>
</dbReference>
<evidence type="ECO:0000259" key="3">
    <source>
        <dbReference type="Pfam" id="PF25954"/>
    </source>
</evidence>
<dbReference type="SUPFAM" id="SSF111369">
    <property type="entry name" value="HlyD-like secretion proteins"/>
    <property type="match status" value="1"/>
</dbReference>
<dbReference type="GO" id="GO:1990281">
    <property type="term" value="C:efflux pump complex"/>
    <property type="evidence" value="ECO:0007669"/>
    <property type="project" value="TreeGrafter"/>
</dbReference>
<feature type="transmembrane region" description="Helical" evidence="2">
    <location>
        <begin position="29"/>
        <end position="49"/>
    </location>
</feature>
<dbReference type="Gene3D" id="2.40.420.20">
    <property type="match status" value="1"/>
</dbReference>
<dbReference type="RefSeq" id="WP_145051105.1">
    <property type="nucleotide sequence ID" value="NZ_CP036433.1"/>
</dbReference>
<dbReference type="InterPro" id="IPR058792">
    <property type="entry name" value="Beta-barrel_RND_2"/>
</dbReference>
<dbReference type="EMBL" id="CP036433">
    <property type="protein sequence ID" value="QDU93799.1"/>
    <property type="molecule type" value="Genomic_DNA"/>
</dbReference>
<reference evidence="4 5" key="1">
    <citation type="submission" date="2019-02" db="EMBL/GenBank/DDBJ databases">
        <title>Deep-cultivation of Planctomycetes and their phenomic and genomic characterization uncovers novel biology.</title>
        <authorList>
            <person name="Wiegand S."/>
            <person name="Jogler M."/>
            <person name="Boedeker C."/>
            <person name="Pinto D."/>
            <person name="Vollmers J."/>
            <person name="Rivas-Marin E."/>
            <person name="Kohn T."/>
            <person name="Peeters S.H."/>
            <person name="Heuer A."/>
            <person name="Rast P."/>
            <person name="Oberbeckmann S."/>
            <person name="Bunk B."/>
            <person name="Jeske O."/>
            <person name="Meyerdierks A."/>
            <person name="Storesund J.E."/>
            <person name="Kallscheuer N."/>
            <person name="Luecker S."/>
            <person name="Lage O.M."/>
            <person name="Pohl T."/>
            <person name="Merkel B.J."/>
            <person name="Hornburger P."/>
            <person name="Mueller R.-W."/>
            <person name="Bruemmer F."/>
            <person name="Labrenz M."/>
            <person name="Spormann A.M."/>
            <person name="Op den Camp H."/>
            <person name="Overmann J."/>
            <person name="Amann R."/>
            <person name="Jetten M.S.M."/>
            <person name="Mascher T."/>
            <person name="Medema M.H."/>
            <person name="Devos D.P."/>
            <person name="Kaster A.-K."/>
            <person name="Ovreas L."/>
            <person name="Rohde M."/>
            <person name="Galperin M.Y."/>
            <person name="Jogler C."/>
        </authorList>
    </citation>
    <scope>NUCLEOTIDE SEQUENCE [LARGE SCALE GENOMIC DNA]</scope>
    <source>
        <strain evidence="4 5">Pla85_3_4</strain>
    </source>
</reference>
<dbReference type="Gene3D" id="2.40.50.100">
    <property type="match status" value="2"/>
</dbReference>
<accession>A0A518DPP1</accession>
<keyword evidence="2" id="KW-0472">Membrane</keyword>
<evidence type="ECO:0000256" key="1">
    <source>
        <dbReference type="SAM" id="MobiDB-lite"/>
    </source>
</evidence>
<evidence type="ECO:0000313" key="5">
    <source>
        <dbReference type="Proteomes" id="UP000317648"/>
    </source>
</evidence>
<name>A0A518DPP1_9BACT</name>
<keyword evidence="5" id="KW-1185">Reference proteome</keyword>
<dbReference type="PANTHER" id="PTHR30469">
    <property type="entry name" value="MULTIDRUG RESISTANCE PROTEIN MDTA"/>
    <property type="match status" value="1"/>
</dbReference>
<feature type="region of interest" description="Disordered" evidence="1">
    <location>
        <begin position="490"/>
        <end position="539"/>
    </location>
</feature>
<protein>
    <submittedName>
        <fullName evidence="4">Multidrug efflux system subunit MdtA</fullName>
    </submittedName>
</protein>
<dbReference type="Pfam" id="PF25954">
    <property type="entry name" value="Beta-barrel_RND_2"/>
    <property type="match status" value="1"/>
</dbReference>
<evidence type="ECO:0000313" key="4">
    <source>
        <dbReference type="EMBL" id="QDU93799.1"/>
    </source>
</evidence>
<gene>
    <name evidence="4" type="ORF">Pla8534_15820</name>
</gene>
<organism evidence="4 5">
    <name type="scientific">Lignipirellula cremea</name>
    <dbReference type="NCBI Taxonomy" id="2528010"/>
    <lineage>
        <taxon>Bacteria</taxon>
        <taxon>Pseudomonadati</taxon>
        <taxon>Planctomycetota</taxon>
        <taxon>Planctomycetia</taxon>
        <taxon>Pirellulales</taxon>
        <taxon>Pirellulaceae</taxon>
        <taxon>Lignipirellula</taxon>
    </lineage>
</organism>
<dbReference type="PANTHER" id="PTHR30469:SF15">
    <property type="entry name" value="HLYD FAMILY OF SECRETION PROTEINS"/>
    <property type="match status" value="1"/>
</dbReference>